<name>A0A919THS2_9ACTN</name>
<keyword evidence="2" id="KW-0812">Transmembrane</keyword>
<evidence type="ECO:0000313" key="4">
    <source>
        <dbReference type="Proteomes" id="UP000629619"/>
    </source>
</evidence>
<organism evidence="3 4">
    <name type="scientific">Actinoplanes siamensis</name>
    <dbReference type="NCBI Taxonomy" id="1223317"/>
    <lineage>
        <taxon>Bacteria</taxon>
        <taxon>Bacillati</taxon>
        <taxon>Actinomycetota</taxon>
        <taxon>Actinomycetes</taxon>
        <taxon>Micromonosporales</taxon>
        <taxon>Micromonosporaceae</taxon>
        <taxon>Actinoplanes</taxon>
    </lineage>
</organism>
<comment type="caution">
    <text evidence="3">The sequence shown here is derived from an EMBL/GenBank/DDBJ whole genome shotgun (WGS) entry which is preliminary data.</text>
</comment>
<feature type="region of interest" description="Disordered" evidence="1">
    <location>
        <begin position="139"/>
        <end position="163"/>
    </location>
</feature>
<feature type="compositionally biased region" description="Basic and acidic residues" evidence="1">
    <location>
        <begin position="1"/>
        <end position="11"/>
    </location>
</feature>
<feature type="transmembrane region" description="Helical" evidence="2">
    <location>
        <begin position="28"/>
        <end position="47"/>
    </location>
</feature>
<keyword evidence="4" id="KW-1185">Reference proteome</keyword>
<reference evidence="3" key="1">
    <citation type="submission" date="2021-01" db="EMBL/GenBank/DDBJ databases">
        <title>Whole genome shotgun sequence of Actinoplanes siamensis NBRC 109076.</title>
        <authorList>
            <person name="Komaki H."/>
            <person name="Tamura T."/>
        </authorList>
    </citation>
    <scope>NUCLEOTIDE SEQUENCE</scope>
    <source>
        <strain evidence="3">NBRC 109076</strain>
    </source>
</reference>
<sequence>MTSDDSWHGDDGAVPPARMDRPRGHRSLVVAGVTGLAVTLGAAAYFITSAIVGDDTPAAQQVRVIRPATGAARTATPSPSTSVSAASPSAATRSSRANTERRRAAATTAATKDPEKVRQEIMAARRAAEKNGFPVQRPLETRGHVAGGGAMSETTRRLPGGGTMRITTAGYDLSGQRPLVFAADDGTPVGDSRCTRKFRFSQGDPGGERPTMLLCWRTSDKRSVAVLAVTPTGTPSAAASVAVIASEWKKPG</sequence>
<proteinExistence type="predicted"/>
<protein>
    <submittedName>
        <fullName evidence="3">Uncharacterized protein</fullName>
    </submittedName>
</protein>
<evidence type="ECO:0000256" key="1">
    <source>
        <dbReference type="SAM" id="MobiDB-lite"/>
    </source>
</evidence>
<feature type="compositionally biased region" description="Low complexity" evidence="1">
    <location>
        <begin position="70"/>
        <end position="97"/>
    </location>
</feature>
<keyword evidence="2" id="KW-0472">Membrane</keyword>
<evidence type="ECO:0000313" key="3">
    <source>
        <dbReference type="EMBL" id="GIF03682.1"/>
    </source>
</evidence>
<evidence type="ECO:0000256" key="2">
    <source>
        <dbReference type="SAM" id="Phobius"/>
    </source>
</evidence>
<keyword evidence="2" id="KW-1133">Transmembrane helix</keyword>
<accession>A0A919THS2</accession>
<dbReference type="RefSeq" id="WP_203677378.1">
    <property type="nucleotide sequence ID" value="NZ_BOMW01000012.1"/>
</dbReference>
<dbReference type="Proteomes" id="UP000629619">
    <property type="component" value="Unassembled WGS sequence"/>
</dbReference>
<dbReference type="EMBL" id="BOMW01000012">
    <property type="protein sequence ID" value="GIF03682.1"/>
    <property type="molecule type" value="Genomic_DNA"/>
</dbReference>
<feature type="region of interest" description="Disordered" evidence="1">
    <location>
        <begin position="70"/>
        <end position="117"/>
    </location>
</feature>
<dbReference type="AlphaFoldDB" id="A0A919THS2"/>
<gene>
    <name evidence="3" type="ORF">Asi03nite_12200</name>
</gene>
<feature type="region of interest" description="Disordered" evidence="1">
    <location>
        <begin position="1"/>
        <end position="22"/>
    </location>
</feature>